<evidence type="ECO:0000259" key="11">
    <source>
        <dbReference type="PROSITE" id="PS50862"/>
    </source>
</evidence>
<dbReference type="InterPro" id="IPR002314">
    <property type="entry name" value="aa-tRNA-synt_IIb"/>
</dbReference>
<name>A0ABU9UA69_9SPIR</name>
<proteinExistence type="predicted"/>
<dbReference type="Pfam" id="PF04073">
    <property type="entry name" value="tRNA_edit"/>
    <property type="match status" value="1"/>
</dbReference>
<evidence type="ECO:0000256" key="5">
    <source>
        <dbReference type="ARBA" id="ARBA00022741"/>
    </source>
</evidence>
<organism evidence="12 13">
    <name type="scientific">Rarispira pelagica</name>
    <dbReference type="NCBI Taxonomy" id="3141764"/>
    <lineage>
        <taxon>Bacteria</taxon>
        <taxon>Pseudomonadati</taxon>
        <taxon>Spirochaetota</taxon>
        <taxon>Spirochaetia</taxon>
        <taxon>Winmispirales</taxon>
        <taxon>Winmispiraceae</taxon>
        <taxon>Rarispira</taxon>
    </lineage>
</organism>
<comment type="caution">
    <text evidence="12">The sequence shown here is derived from an EMBL/GenBank/DDBJ whole genome shotgun (WGS) entry which is preliminary data.</text>
</comment>
<dbReference type="Gene3D" id="3.90.960.10">
    <property type="entry name" value="YbaK/aminoacyl-tRNA synthetase-associated domain"/>
    <property type="match status" value="1"/>
</dbReference>
<evidence type="ECO:0000256" key="2">
    <source>
        <dbReference type="ARBA" id="ARBA00019110"/>
    </source>
</evidence>
<dbReference type="RefSeq" id="WP_420069006.1">
    <property type="nucleotide sequence ID" value="NZ_JBCHKQ010000001.1"/>
</dbReference>
<dbReference type="InterPro" id="IPR004154">
    <property type="entry name" value="Anticodon-bd"/>
</dbReference>
<dbReference type="InterPro" id="IPR050062">
    <property type="entry name" value="Pro-tRNA_synthetase"/>
</dbReference>
<evidence type="ECO:0000256" key="10">
    <source>
        <dbReference type="NCBIfam" id="TIGR00409"/>
    </source>
</evidence>
<keyword evidence="3" id="KW-0963">Cytoplasm</keyword>
<dbReference type="InterPro" id="IPR002316">
    <property type="entry name" value="Pro-tRNA-ligase_IIa"/>
</dbReference>
<evidence type="ECO:0000256" key="1">
    <source>
        <dbReference type="ARBA" id="ARBA00012831"/>
    </source>
</evidence>
<dbReference type="CDD" id="cd04334">
    <property type="entry name" value="ProRS-INS"/>
    <property type="match status" value="1"/>
</dbReference>
<dbReference type="PRINTS" id="PR01046">
    <property type="entry name" value="TRNASYNTHPRO"/>
</dbReference>
<dbReference type="InterPro" id="IPR036621">
    <property type="entry name" value="Anticodon-bd_dom_sf"/>
</dbReference>
<dbReference type="GO" id="GO:0004827">
    <property type="term" value="F:proline-tRNA ligase activity"/>
    <property type="evidence" value="ECO:0007669"/>
    <property type="project" value="UniProtKB-EC"/>
</dbReference>
<dbReference type="SUPFAM" id="SSF55681">
    <property type="entry name" value="Class II aaRS and biotin synthetases"/>
    <property type="match status" value="1"/>
</dbReference>
<comment type="catalytic activity">
    <reaction evidence="9">
        <text>tRNA(Pro) + L-proline + ATP = L-prolyl-tRNA(Pro) + AMP + diphosphate</text>
        <dbReference type="Rhea" id="RHEA:14305"/>
        <dbReference type="Rhea" id="RHEA-COMP:9700"/>
        <dbReference type="Rhea" id="RHEA-COMP:9702"/>
        <dbReference type="ChEBI" id="CHEBI:30616"/>
        <dbReference type="ChEBI" id="CHEBI:33019"/>
        <dbReference type="ChEBI" id="CHEBI:60039"/>
        <dbReference type="ChEBI" id="CHEBI:78442"/>
        <dbReference type="ChEBI" id="CHEBI:78532"/>
        <dbReference type="ChEBI" id="CHEBI:456215"/>
        <dbReference type="EC" id="6.1.1.15"/>
    </reaction>
</comment>
<dbReference type="PANTHER" id="PTHR42753:SF2">
    <property type="entry name" value="PROLINE--TRNA LIGASE"/>
    <property type="match status" value="1"/>
</dbReference>
<sequence>MRYSRLFPHTTRNVPREVEGSAYELLLKGGYVRSLGHGLYSLLPMGMRVFNRLKGMIAREMLELGGQEVLTPIINPMEIWKKSGRDVLAGEDIASFKDKLGREMVISPTHEEAMVELIRQSLQSLRNLPVFLYQFQTKYREEEKARTGLIRTREFIMKDAYSFHRSYYDLNNFFPRVFHAYEKIFKSCNLPLLVAEAGVGYMGGEKSYEFLVPSDRGDNIVIRCSSCGYTANQDIAIGVKPTVTEIPRDMETVETPGISSMESLSAFLSLPLHRLAKTMAYKTTKGIVFAVVRGDYDVSREKLSIVLSEPVTGKASEKELKELGLSPGYLSPLNRMEQITIVVDDIVADSSNLVIGSGQEGLHCINANFGRDFEADFVADISRITEGHRCYYCGGDLVEERAIEIGHIFKLGEFYTKSMGLSLPDERNRSVYPHMGAYGIGMGRLMSVIVANNRDAHGIKWPASVAPFYIFLMSIGNSLYIKDKVESLEKELGNCCLLDDRHMSPGKKFRDADLLGIPYRILLTRELLDKGKVEVKERETGKTWKISYGRVKDFVEHLEKKHGVF</sequence>
<evidence type="ECO:0000256" key="6">
    <source>
        <dbReference type="ARBA" id="ARBA00022840"/>
    </source>
</evidence>
<evidence type="ECO:0000256" key="4">
    <source>
        <dbReference type="ARBA" id="ARBA00022598"/>
    </source>
</evidence>
<dbReference type="InterPro" id="IPR045864">
    <property type="entry name" value="aa-tRNA-synth_II/BPL/LPL"/>
</dbReference>
<keyword evidence="7" id="KW-0648">Protein biosynthesis</keyword>
<keyword evidence="5" id="KW-0547">Nucleotide-binding</keyword>
<dbReference type="SUPFAM" id="SSF52954">
    <property type="entry name" value="Class II aaRS ABD-related"/>
    <property type="match status" value="1"/>
</dbReference>
<protein>
    <recommendedName>
        <fullName evidence="2 10">Proline--tRNA ligase</fullName>
        <ecNumber evidence="1 10">6.1.1.15</ecNumber>
    </recommendedName>
</protein>
<dbReference type="Gene3D" id="3.40.50.800">
    <property type="entry name" value="Anticodon-binding domain"/>
    <property type="match status" value="1"/>
</dbReference>
<evidence type="ECO:0000256" key="8">
    <source>
        <dbReference type="ARBA" id="ARBA00023146"/>
    </source>
</evidence>
<dbReference type="EC" id="6.1.1.15" evidence="1 10"/>
<dbReference type="EMBL" id="JBCHKQ010000001">
    <property type="protein sequence ID" value="MEM5947561.1"/>
    <property type="molecule type" value="Genomic_DNA"/>
</dbReference>
<dbReference type="InterPro" id="IPR036754">
    <property type="entry name" value="YbaK/aa-tRNA-synt-asso_dom_sf"/>
</dbReference>
<dbReference type="InterPro" id="IPR006195">
    <property type="entry name" value="aa-tRNA-synth_II"/>
</dbReference>
<dbReference type="Pfam" id="PF00587">
    <property type="entry name" value="tRNA-synt_2b"/>
    <property type="match status" value="1"/>
</dbReference>
<evidence type="ECO:0000256" key="3">
    <source>
        <dbReference type="ARBA" id="ARBA00022490"/>
    </source>
</evidence>
<keyword evidence="6" id="KW-0067">ATP-binding</keyword>
<evidence type="ECO:0000313" key="12">
    <source>
        <dbReference type="EMBL" id="MEM5947561.1"/>
    </source>
</evidence>
<dbReference type="NCBIfam" id="TIGR00409">
    <property type="entry name" value="proS_fam_II"/>
    <property type="match status" value="1"/>
</dbReference>
<keyword evidence="13" id="KW-1185">Reference proteome</keyword>
<dbReference type="SUPFAM" id="SSF55826">
    <property type="entry name" value="YbaK/ProRS associated domain"/>
    <property type="match status" value="1"/>
</dbReference>
<dbReference type="InterPro" id="IPR007214">
    <property type="entry name" value="YbaK/aa-tRNA-synth-assoc-dom"/>
</dbReference>
<dbReference type="PROSITE" id="PS50862">
    <property type="entry name" value="AA_TRNA_LIGASE_II"/>
    <property type="match status" value="1"/>
</dbReference>
<keyword evidence="8" id="KW-0030">Aminoacyl-tRNA synthetase</keyword>
<dbReference type="InterPro" id="IPR004500">
    <property type="entry name" value="Pro-tRNA-synth_IIa_bac-type"/>
</dbReference>
<dbReference type="PANTHER" id="PTHR42753">
    <property type="entry name" value="MITOCHONDRIAL RIBOSOME PROTEIN L39/PROLYL-TRNA LIGASE FAMILY MEMBER"/>
    <property type="match status" value="1"/>
</dbReference>
<keyword evidence="4 12" id="KW-0436">Ligase</keyword>
<dbReference type="Gene3D" id="3.30.930.10">
    <property type="entry name" value="Bira Bifunctional Protein, Domain 2"/>
    <property type="match status" value="2"/>
</dbReference>
<feature type="domain" description="Aminoacyl-transfer RNA synthetases class-II family profile" evidence="11">
    <location>
        <begin position="38"/>
        <end position="462"/>
    </location>
</feature>
<reference evidence="12 13" key="1">
    <citation type="submission" date="2024-03" db="EMBL/GenBank/DDBJ databases">
        <title>Ignisphaera cupida sp. nov., a hyperthermophilic hydrolytic archaeon from a hot spring of Kamchatka, and proposal of Ignisphaeraceae fam. nov.</title>
        <authorList>
            <person name="Podosokorskaya O.A."/>
            <person name="Elcheninov A.G."/>
            <person name="Maltseva A.I."/>
            <person name="Zayulina K.S."/>
            <person name="Novikov A."/>
            <person name="Merkel A.Y."/>
        </authorList>
    </citation>
    <scope>NUCLEOTIDE SEQUENCE [LARGE SCALE GENOMIC DNA]</scope>
    <source>
        <strain evidence="12 13">38H-sp</strain>
    </source>
</reference>
<dbReference type="Pfam" id="PF03129">
    <property type="entry name" value="HGTP_anticodon"/>
    <property type="match status" value="1"/>
</dbReference>
<evidence type="ECO:0000256" key="7">
    <source>
        <dbReference type="ARBA" id="ARBA00022917"/>
    </source>
</evidence>
<gene>
    <name evidence="12" type="primary">proS</name>
    <name evidence="12" type="ORF">WKV44_03285</name>
</gene>
<accession>A0ABU9UA69</accession>
<evidence type="ECO:0000313" key="13">
    <source>
        <dbReference type="Proteomes" id="UP001466331"/>
    </source>
</evidence>
<evidence type="ECO:0000256" key="9">
    <source>
        <dbReference type="ARBA" id="ARBA00047671"/>
    </source>
</evidence>
<dbReference type="Proteomes" id="UP001466331">
    <property type="component" value="Unassembled WGS sequence"/>
</dbReference>